<keyword evidence="2" id="KW-0472">Membrane</keyword>
<name>A0A6P2D459_9BACT</name>
<evidence type="ECO:0000313" key="4">
    <source>
        <dbReference type="Proteomes" id="UP000464178"/>
    </source>
</evidence>
<dbReference type="AlphaFoldDB" id="A0A6P2D459"/>
<gene>
    <name evidence="3" type="ORF">SOIL9_17850</name>
</gene>
<keyword evidence="4" id="KW-1185">Reference proteome</keyword>
<dbReference type="KEGG" id="gms:SOIL9_17850"/>
<keyword evidence="2" id="KW-0812">Transmembrane</keyword>
<organism evidence="3 4">
    <name type="scientific">Gemmata massiliana</name>
    <dbReference type="NCBI Taxonomy" id="1210884"/>
    <lineage>
        <taxon>Bacteria</taxon>
        <taxon>Pseudomonadati</taxon>
        <taxon>Planctomycetota</taxon>
        <taxon>Planctomycetia</taxon>
        <taxon>Gemmatales</taxon>
        <taxon>Gemmataceae</taxon>
        <taxon>Gemmata</taxon>
    </lineage>
</organism>
<dbReference type="EMBL" id="LR593886">
    <property type="protein sequence ID" value="VTR95929.1"/>
    <property type="molecule type" value="Genomic_DNA"/>
</dbReference>
<feature type="transmembrane region" description="Helical" evidence="2">
    <location>
        <begin position="43"/>
        <end position="65"/>
    </location>
</feature>
<dbReference type="Proteomes" id="UP000464178">
    <property type="component" value="Chromosome"/>
</dbReference>
<reference evidence="3 4" key="1">
    <citation type="submission" date="2019-05" db="EMBL/GenBank/DDBJ databases">
        <authorList>
            <consortium name="Science for Life Laboratories"/>
        </authorList>
    </citation>
    <scope>NUCLEOTIDE SEQUENCE [LARGE SCALE GENOMIC DNA]</scope>
    <source>
        <strain evidence="3">Soil9</strain>
    </source>
</reference>
<proteinExistence type="predicted"/>
<evidence type="ECO:0000313" key="3">
    <source>
        <dbReference type="EMBL" id="VTR95929.1"/>
    </source>
</evidence>
<evidence type="ECO:0000256" key="2">
    <source>
        <dbReference type="SAM" id="Phobius"/>
    </source>
</evidence>
<feature type="region of interest" description="Disordered" evidence="1">
    <location>
        <begin position="1"/>
        <end position="27"/>
    </location>
</feature>
<sequence>MRPSRRNEPLEPEWDDERPVRQPRPAQRRAQPLWRRLSIPARIAIALGTLLFMVVVAGIVTRIVLLDYRERHRHENQEASSAPADPPIVADKVHVDVIAAEIFENDSLFLFVVVSTDDDRKLVNFTGWRRFGIGAAKMSDDAGNKYTQKSFDPIVDVLLEKQWNNMPKAKLYRFGPGPVTSEQPRVEVLVFPKPPKAIQYVDLELGGKPIGETKPVKKRVPASLWQQ</sequence>
<evidence type="ECO:0000256" key="1">
    <source>
        <dbReference type="SAM" id="MobiDB-lite"/>
    </source>
</evidence>
<dbReference type="RefSeq" id="WP_162670280.1">
    <property type="nucleotide sequence ID" value="NZ_LR593886.1"/>
</dbReference>
<keyword evidence="2" id="KW-1133">Transmembrane helix</keyword>
<accession>A0A6P2D459</accession>
<protein>
    <submittedName>
        <fullName evidence="3">Uncharacterized protein</fullName>
    </submittedName>
</protein>